<dbReference type="InterPro" id="IPR038607">
    <property type="entry name" value="PhoD-like_sf"/>
</dbReference>
<dbReference type="InterPro" id="IPR052900">
    <property type="entry name" value="Phospholipid_Metab_Enz"/>
</dbReference>
<evidence type="ECO:0000259" key="2">
    <source>
        <dbReference type="Pfam" id="PF16655"/>
    </source>
</evidence>
<dbReference type="InterPro" id="IPR032093">
    <property type="entry name" value="PhoD_N"/>
</dbReference>
<dbReference type="EMBL" id="RFEW01000005">
    <property type="protein sequence ID" value="RSO60230.1"/>
    <property type="molecule type" value="Genomic_DNA"/>
</dbReference>
<dbReference type="AlphaFoldDB" id="A0A3R9QXM4"/>
<name>A0A3R9QXM4_ACIPI</name>
<protein>
    <submittedName>
        <fullName evidence="3">Alkaline phosphatase</fullName>
    </submittedName>
</protein>
<evidence type="ECO:0000313" key="4">
    <source>
        <dbReference type="Proteomes" id="UP000271320"/>
    </source>
</evidence>
<feature type="domain" description="PhoD-like phosphatase metallophosphatase" evidence="1">
    <location>
        <begin position="146"/>
        <end position="550"/>
    </location>
</feature>
<dbReference type="PANTHER" id="PTHR43606">
    <property type="entry name" value="PHOSPHATASE, PUTATIVE (AFU_ORTHOLOGUE AFUA_6G08710)-RELATED"/>
    <property type="match status" value="1"/>
</dbReference>
<comment type="caution">
    <text evidence="3">The sequence shown here is derived from an EMBL/GenBank/DDBJ whole genome shotgun (WGS) entry which is preliminary data.</text>
</comment>
<gene>
    <name evidence="3" type="ORF">EA752_08295</name>
</gene>
<dbReference type="InterPro" id="IPR029052">
    <property type="entry name" value="Metallo-depent_PP-like"/>
</dbReference>
<dbReference type="Pfam" id="PF09423">
    <property type="entry name" value="PhoD"/>
    <property type="match status" value="1"/>
</dbReference>
<accession>A0A3R9QXM4</accession>
<dbReference type="PROSITE" id="PS51257">
    <property type="entry name" value="PROKAR_LIPOPROTEIN"/>
    <property type="match status" value="1"/>
</dbReference>
<feature type="domain" description="Phospholipase D N-terminal" evidence="2">
    <location>
        <begin position="47"/>
        <end position="136"/>
    </location>
</feature>
<dbReference type="RefSeq" id="WP_017385774.1">
    <property type="nucleotide sequence ID" value="NZ_BKDB01000002.1"/>
</dbReference>
<dbReference type="Pfam" id="PF16655">
    <property type="entry name" value="PhoD_N"/>
    <property type="match status" value="1"/>
</dbReference>
<dbReference type="Gene3D" id="3.60.21.70">
    <property type="entry name" value="PhoD-like phosphatase"/>
    <property type="match status" value="1"/>
</dbReference>
<dbReference type="Proteomes" id="UP000271320">
    <property type="component" value="Unassembled WGS sequence"/>
</dbReference>
<dbReference type="Gene3D" id="2.60.40.380">
    <property type="entry name" value="Purple acid phosphatase-like, N-terminal"/>
    <property type="match status" value="1"/>
</dbReference>
<sequence length="587" mass="66531">MSEKISRRELIQKSLFGFGALSLPVAFTGCNDGSDEEGSETQADFLHGVASGDPLQDKVILWTRLTPVDFSAPLKVTWEIATDDQFKQNLKTGTVQTTKTDDFTVKVDATGLQAGSTYYYRFRFGTKVSPVGQTKTLPVTTNKVSFAVCSCSNYPAGYFYVYREMVKQNVDVVIHLGDYIYEYGADGYATEDAAKLGRTLPSNNNKEIIKLDDYRKRYAVYRQDKDLQAVHQRHPFIVIWDDHELANDTWREGAENHQSNEGPFLERKLAALQAYFEWMPIRPVSSTDHLNIYRQFNFGSLVELTMLDTRIIARDKQLEYKDYITASGLDAQKFQADLTDPKRTLMGYTQRDWLVDKLKQSTATWNVIGQQVLMSKMWIPAELLASLGQITSGGTSPDTLAKMTAQITELVTLKLRLEQGDPTLTVQEKARVTTLVPYNLDAWDGYYTEREFLYAKLAELNKKIIVLAGDTHNAWTSYLYSQKGEYVGVELATSSVSSPGLEKYLSIPLAQLQQFEFAFTTLIDELAYCNLNQRGYLMVTLDDKQVLSDWIFVDSIKNAEYKVDSSRSYQLVLDANLTPEKDKQKTA</sequence>
<dbReference type="CDD" id="cd07389">
    <property type="entry name" value="MPP_PhoD"/>
    <property type="match status" value="1"/>
</dbReference>
<organism evidence="3 4">
    <name type="scientific">Acinetobacter pittii</name>
    <name type="common">Acinetobacter genomosp. 3</name>
    <dbReference type="NCBI Taxonomy" id="48296"/>
    <lineage>
        <taxon>Bacteria</taxon>
        <taxon>Pseudomonadati</taxon>
        <taxon>Pseudomonadota</taxon>
        <taxon>Gammaproteobacteria</taxon>
        <taxon>Moraxellales</taxon>
        <taxon>Moraxellaceae</taxon>
        <taxon>Acinetobacter</taxon>
        <taxon>Acinetobacter calcoaceticus/baumannii complex</taxon>
    </lineage>
</organism>
<evidence type="ECO:0000313" key="3">
    <source>
        <dbReference type="EMBL" id="RSO60230.1"/>
    </source>
</evidence>
<dbReference type="PANTHER" id="PTHR43606:SF2">
    <property type="entry name" value="ALKALINE PHOSPHATASE FAMILY PROTEIN (AFU_ORTHOLOGUE AFUA_5G03860)"/>
    <property type="match status" value="1"/>
</dbReference>
<proteinExistence type="predicted"/>
<dbReference type="SUPFAM" id="SSF56300">
    <property type="entry name" value="Metallo-dependent phosphatases"/>
    <property type="match status" value="1"/>
</dbReference>
<reference evidence="3 4" key="1">
    <citation type="submission" date="2018-10" db="EMBL/GenBank/DDBJ databases">
        <title>GWAS and RNA-Seq identify cryptic mechanisms of antimicrobial resistance in Acinetobacter baumannii.</title>
        <authorList>
            <person name="Sahl J.W."/>
        </authorList>
    </citation>
    <scope>NUCLEOTIDE SEQUENCE [LARGE SCALE GENOMIC DNA]</scope>
    <source>
        <strain evidence="3 4">TG41884</strain>
    </source>
</reference>
<evidence type="ECO:0000259" key="1">
    <source>
        <dbReference type="Pfam" id="PF09423"/>
    </source>
</evidence>
<dbReference type="InterPro" id="IPR018946">
    <property type="entry name" value="PhoD-like_MPP"/>
</dbReference>